<dbReference type="RefSeq" id="WP_072748005.1">
    <property type="nucleotide sequence ID" value="NZ_FOHL01000009.1"/>
</dbReference>
<dbReference type="GO" id="GO:0008610">
    <property type="term" value="P:lipid biosynthetic process"/>
    <property type="evidence" value="ECO:0007669"/>
    <property type="project" value="InterPro"/>
</dbReference>
<evidence type="ECO:0000313" key="7">
    <source>
        <dbReference type="EMBL" id="SHN73496.1"/>
    </source>
</evidence>
<keyword evidence="3" id="KW-0808">Transferase</keyword>
<evidence type="ECO:0000256" key="1">
    <source>
        <dbReference type="ARBA" id="ARBA00010815"/>
    </source>
</evidence>
<dbReference type="PANTHER" id="PTHR43667">
    <property type="entry name" value="CYCLOPROPANE-FATTY-ACYL-PHOSPHOLIPID SYNTHASE"/>
    <property type="match status" value="1"/>
</dbReference>
<dbReference type="InterPro" id="IPR050723">
    <property type="entry name" value="CFA/CMAS"/>
</dbReference>
<sequence length="411" mass="46211">MSVKLTSAKGQGGLPRWFGAVFGAVSRIERGALEFVLPDGRVFRAQGPEPGPEGRVIVRDGRTFARLLRDADIGFAEAYMDGWWDTPDLQAVLDVALLNNDQVARRFSAAPLARMIERLRHWMNRNTREGARRNIAAHYDLGNAFYARWLDPTMTYSSALFRGTQETLEAAQINKYAAICDSIAAPEGGHVLEIGCGWGGFAEYAARERGLRVTGLTISREQHDYARRRIHEAGLSERVEIVLRDYRDERGTYDGIASIEMIEAVGERWWPVYFDAVRDRLRPGARATIQAITIADRLFDGYRRGVDFVQKHIFPGGMLLSPSELRAQARRAGLEIVDGFEFGQSYSETLRRWRARFLEEWDEIAPLGFDERFRRMWDFYLASCAACFLAGTTDVTQVTLRAAGAGAGAGR</sequence>
<evidence type="ECO:0000256" key="6">
    <source>
        <dbReference type="PIRSR" id="PIRSR003085-1"/>
    </source>
</evidence>
<organism evidence="7 8">
    <name type="scientific">Oceanicella actignis</name>
    <dbReference type="NCBI Taxonomy" id="1189325"/>
    <lineage>
        <taxon>Bacteria</taxon>
        <taxon>Pseudomonadati</taxon>
        <taxon>Pseudomonadota</taxon>
        <taxon>Alphaproteobacteria</taxon>
        <taxon>Rhodobacterales</taxon>
        <taxon>Paracoccaceae</taxon>
        <taxon>Oceanicella</taxon>
    </lineage>
</organism>
<dbReference type="PANTHER" id="PTHR43667:SF2">
    <property type="entry name" value="FATTY ACID C-METHYL TRANSFERASE"/>
    <property type="match status" value="1"/>
</dbReference>
<dbReference type="STRING" id="1189325.SAMN04488119_10972"/>
<dbReference type="Gene3D" id="3.40.50.150">
    <property type="entry name" value="Vaccinia Virus protein VP39"/>
    <property type="match status" value="1"/>
</dbReference>
<name>A0A1M7TS42_9RHOB</name>
<comment type="similarity">
    <text evidence="1">Belongs to the CFA/CMAS family.</text>
</comment>
<dbReference type="InterPro" id="IPR029063">
    <property type="entry name" value="SAM-dependent_MTases_sf"/>
</dbReference>
<dbReference type="SUPFAM" id="SSF53335">
    <property type="entry name" value="S-adenosyl-L-methionine-dependent methyltransferases"/>
    <property type="match status" value="1"/>
</dbReference>
<keyword evidence="5" id="KW-0443">Lipid metabolism</keyword>
<evidence type="ECO:0000256" key="4">
    <source>
        <dbReference type="ARBA" id="ARBA00022691"/>
    </source>
</evidence>
<reference evidence="7 8" key="1">
    <citation type="submission" date="2016-12" db="EMBL/GenBank/DDBJ databases">
        <authorList>
            <person name="Song W.-J."/>
            <person name="Kurnit D.M."/>
        </authorList>
    </citation>
    <scope>NUCLEOTIDE SEQUENCE [LARGE SCALE GENOMIC DNA]</scope>
    <source>
        <strain evidence="7 8">CGMCC 1.10808</strain>
    </source>
</reference>
<evidence type="ECO:0000256" key="5">
    <source>
        <dbReference type="ARBA" id="ARBA00023098"/>
    </source>
</evidence>
<keyword evidence="8" id="KW-1185">Reference proteome</keyword>
<feature type="active site" evidence="6">
    <location>
        <position position="384"/>
    </location>
</feature>
<dbReference type="Proteomes" id="UP000184066">
    <property type="component" value="Unassembled WGS sequence"/>
</dbReference>
<dbReference type="InterPro" id="IPR003333">
    <property type="entry name" value="CMAS"/>
</dbReference>
<gene>
    <name evidence="7" type="ORF">SAMN05216200_10950</name>
</gene>
<dbReference type="GO" id="GO:0008168">
    <property type="term" value="F:methyltransferase activity"/>
    <property type="evidence" value="ECO:0007669"/>
    <property type="project" value="UniProtKB-KW"/>
</dbReference>
<dbReference type="PIRSF" id="PIRSF003085">
    <property type="entry name" value="CMAS"/>
    <property type="match status" value="1"/>
</dbReference>
<dbReference type="AlphaFoldDB" id="A0A1M7TS42"/>
<protein>
    <submittedName>
        <fullName evidence="7">Cyclopropane-fatty-acyl-phospholipid synthase</fullName>
    </submittedName>
</protein>
<dbReference type="CDD" id="cd02440">
    <property type="entry name" value="AdoMet_MTases"/>
    <property type="match status" value="1"/>
</dbReference>
<dbReference type="OrthoDB" id="9782855at2"/>
<keyword evidence="4" id="KW-0949">S-adenosyl-L-methionine</keyword>
<keyword evidence="2" id="KW-0489">Methyltransferase</keyword>
<evidence type="ECO:0000256" key="2">
    <source>
        <dbReference type="ARBA" id="ARBA00022603"/>
    </source>
</evidence>
<dbReference type="GO" id="GO:0032259">
    <property type="term" value="P:methylation"/>
    <property type="evidence" value="ECO:0007669"/>
    <property type="project" value="UniProtKB-KW"/>
</dbReference>
<evidence type="ECO:0000313" key="8">
    <source>
        <dbReference type="Proteomes" id="UP000184066"/>
    </source>
</evidence>
<dbReference type="Pfam" id="PF02353">
    <property type="entry name" value="CMAS"/>
    <property type="match status" value="1"/>
</dbReference>
<accession>A0A1M7TS42</accession>
<dbReference type="EMBL" id="FRDL01000009">
    <property type="protein sequence ID" value="SHN73496.1"/>
    <property type="molecule type" value="Genomic_DNA"/>
</dbReference>
<evidence type="ECO:0000256" key="3">
    <source>
        <dbReference type="ARBA" id="ARBA00022679"/>
    </source>
</evidence>
<proteinExistence type="inferred from homology"/>